<evidence type="ECO:0000313" key="2">
    <source>
        <dbReference type="EMBL" id="CAD7246513.1"/>
    </source>
</evidence>
<protein>
    <recommendedName>
        <fullName evidence="4">Glucose-methanol-choline oxidoreductase N-terminal domain-containing protein</fullName>
    </recommendedName>
</protein>
<evidence type="ECO:0000313" key="3">
    <source>
        <dbReference type="Proteomes" id="UP000677054"/>
    </source>
</evidence>
<dbReference type="OrthoDB" id="269227at2759"/>
<sequence>MQNRLVLFFLSEVGGGTTGSVIASRLTENPRVKVLVLEAGSDGTVLSLIPAAATLMWWYTNFDYRYTSEPQGDSCLALKGGVSPPTCVLNSV</sequence>
<dbReference type="Proteomes" id="UP000677054">
    <property type="component" value="Unassembled WGS sequence"/>
</dbReference>
<evidence type="ECO:0000256" key="1">
    <source>
        <dbReference type="ARBA" id="ARBA00010790"/>
    </source>
</evidence>
<name>A0A7R9A7B4_9CRUS</name>
<dbReference type="Pfam" id="PF13450">
    <property type="entry name" value="NAD_binding_8"/>
    <property type="match status" value="1"/>
</dbReference>
<dbReference type="SUPFAM" id="SSF51905">
    <property type="entry name" value="FAD/NAD(P)-binding domain"/>
    <property type="match status" value="1"/>
</dbReference>
<reference evidence="2" key="1">
    <citation type="submission" date="2020-11" db="EMBL/GenBank/DDBJ databases">
        <authorList>
            <person name="Tran Van P."/>
        </authorList>
    </citation>
    <scope>NUCLEOTIDE SEQUENCE</scope>
</reference>
<gene>
    <name evidence="2" type="ORF">DSTB1V02_LOCUS6362</name>
</gene>
<dbReference type="GO" id="GO:0050660">
    <property type="term" value="F:flavin adenine dinucleotide binding"/>
    <property type="evidence" value="ECO:0007669"/>
    <property type="project" value="InterPro"/>
</dbReference>
<dbReference type="EMBL" id="LR900674">
    <property type="protein sequence ID" value="CAD7246513.1"/>
    <property type="molecule type" value="Genomic_DNA"/>
</dbReference>
<dbReference type="Gene3D" id="3.50.50.60">
    <property type="entry name" value="FAD/NAD(P)-binding domain"/>
    <property type="match status" value="1"/>
</dbReference>
<accession>A0A7R9A7B4</accession>
<dbReference type="Gene3D" id="3.30.560.10">
    <property type="entry name" value="Glucose Oxidase, domain 3"/>
    <property type="match status" value="1"/>
</dbReference>
<dbReference type="InterPro" id="IPR036188">
    <property type="entry name" value="FAD/NAD-bd_sf"/>
</dbReference>
<organism evidence="2">
    <name type="scientific">Darwinula stevensoni</name>
    <dbReference type="NCBI Taxonomy" id="69355"/>
    <lineage>
        <taxon>Eukaryota</taxon>
        <taxon>Metazoa</taxon>
        <taxon>Ecdysozoa</taxon>
        <taxon>Arthropoda</taxon>
        <taxon>Crustacea</taxon>
        <taxon>Oligostraca</taxon>
        <taxon>Ostracoda</taxon>
        <taxon>Podocopa</taxon>
        <taxon>Podocopida</taxon>
        <taxon>Darwinulocopina</taxon>
        <taxon>Darwinuloidea</taxon>
        <taxon>Darwinulidae</taxon>
        <taxon>Darwinula</taxon>
    </lineage>
</organism>
<comment type="similarity">
    <text evidence="1">Belongs to the GMC oxidoreductase family.</text>
</comment>
<evidence type="ECO:0008006" key="4">
    <source>
        <dbReference type="Google" id="ProtNLM"/>
    </source>
</evidence>
<dbReference type="PANTHER" id="PTHR11552:SF147">
    <property type="entry name" value="CHOLINE DEHYDROGENASE, MITOCHONDRIAL"/>
    <property type="match status" value="1"/>
</dbReference>
<dbReference type="PANTHER" id="PTHR11552">
    <property type="entry name" value="GLUCOSE-METHANOL-CHOLINE GMC OXIDOREDUCTASE"/>
    <property type="match status" value="1"/>
</dbReference>
<dbReference type="AlphaFoldDB" id="A0A7R9A7B4"/>
<dbReference type="GO" id="GO:0016491">
    <property type="term" value="F:oxidoreductase activity"/>
    <property type="evidence" value="ECO:0007669"/>
    <property type="project" value="TreeGrafter"/>
</dbReference>
<dbReference type="InterPro" id="IPR012132">
    <property type="entry name" value="GMC_OxRdtase"/>
</dbReference>
<dbReference type="EMBL" id="CAJPEV010001157">
    <property type="protein sequence ID" value="CAG0891066.1"/>
    <property type="molecule type" value="Genomic_DNA"/>
</dbReference>
<keyword evidence="3" id="KW-1185">Reference proteome</keyword>
<proteinExistence type="inferred from homology"/>